<dbReference type="STRING" id="4558.C5X4V0"/>
<dbReference type="PANTHER" id="PTHR16517">
    <property type="entry name" value="TUBBY-RELATED"/>
    <property type="match status" value="1"/>
</dbReference>
<accession>C5X4V0</accession>
<protein>
    <recommendedName>
        <fullName evidence="2">Tubby C-terminal domain-containing protein</fullName>
    </recommendedName>
</protein>
<dbReference type="Gene3D" id="3.20.90.10">
    <property type="entry name" value="Tubby Protein, Chain A"/>
    <property type="match status" value="1"/>
</dbReference>
<dbReference type="PANTHER" id="PTHR16517:SF160">
    <property type="entry name" value="TUBBY-LIKE F-BOX PROTEIN"/>
    <property type="match status" value="1"/>
</dbReference>
<dbReference type="EMBL" id="CM000761">
    <property type="protein sequence ID" value="EER97690.1"/>
    <property type="molecule type" value="Genomic_DNA"/>
</dbReference>
<dbReference type="KEGG" id="sbi:8074409"/>
<dbReference type="OrthoDB" id="8775810at2759"/>
<comment type="similarity">
    <text evidence="1">Belongs to the TUB family.</text>
</comment>
<dbReference type="AlphaFoldDB" id="C5X4V0"/>
<feature type="domain" description="Tubby C-terminal" evidence="2">
    <location>
        <begin position="113"/>
        <end position="394"/>
    </location>
</feature>
<dbReference type="OMA" id="GPIETQR"/>
<dbReference type="PRINTS" id="PR01573">
    <property type="entry name" value="SUPERTUBBY"/>
</dbReference>
<reference evidence="4" key="2">
    <citation type="journal article" date="2018" name="Plant J.">
        <title>The Sorghum bicolor reference genome: improved assembly, gene annotations, a transcriptome atlas, and signatures of genome organization.</title>
        <authorList>
            <person name="McCormick R.F."/>
            <person name="Truong S.K."/>
            <person name="Sreedasyam A."/>
            <person name="Jenkins J."/>
            <person name="Shu S."/>
            <person name="Sims D."/>
            <person name="Kennedy M."/>
            <person name="Amirebrahimi M."/>
            <person name="Weers B.D."/>
            <person name="McKinley B."/>
            <person name="Mattison A."/>
            <person name="Morishige D.T."/>
            <person name="Grimwood J."/>
            <person name="Schmutz J."/>
            <person name="Mullet J.E."/>
        </authorList>
    </citation>
    <scope>NUCLEOTIDE SEQUENCE [LARGE SCALE GENOMIC DNA]</scope>
    <source>
        <strain evidence="4">cv. BTx623</strain>
    </source>
</reference>
<name>C5X4V0_SORBI</name>
<evidence type="ECO:0000313" key="3">
    <source>
        <dbReference type="EMBL" id="EER97690.1"/>
    </source>
</evidence>
<organism evidence="3 4">
    <name type="scientific">Sorghum bicolor</name>
    <name type="common">Sorghum</name>
    <name type="synonym">Sorghum vulgare</name>
    <dbReference type="NCBI Taxonomy" id="4558"/>
    <lineage>
        <taxon>Eukaryota</taxon>
        <taxon>Viridiplantae</taxon>
        <taxon>Streptophyta</taxon>
        <taxon>Embryophyta</taxon>
        <taxon>Tracheophyta</taxon>
        <taxon>Spermatophyta</taxon>
        <taxon>Magnoliopsida</taxon>
        <taxon>Liliopsida</taxon>
        <taxon>Poales</taxon>
        <taxon>Poaceae</taxon>
        <taxon>PACMAD clade</taxon>
        <taxon>Panicoideae</taxon>
        <taxon>Andropogonodae</taxon>
        <taxon>Andropogoneae</taxon>
        <taxon>Sorghinae</taxon>
        <taxon>Sorghum</taxon>
    </lineage>
</organism>
<dbReference type="InParanoid" id="C5X4V0"/>
<dbReference type="PROSITE" id="PS01200">
    <property type="entry name" value="TUB_1"/>
    <property type="match status" value="1"/>
</dbReference>
<evidence type="ECO:0000256" key="1">
    <source>
        <dbReference type="ARBA" id="ARBA00007129"/>
    </source>
</evidence>
<dbReference type="InterPro" id="IPR000007">
    <property type="entry name" value="Tubby_C"/>
</dbReference>
<dbReference type="Gramene" id="EER97690">
    <property type="protein sequence ID" value="EER97690"/>
    <property type="gene ID" value="SORBI_3002G408300"/>
</dbReference>
<reference evidence="3 4" key="1">
    <citation type="journal article" date="2009" name="Nature">
        <title>The Sorghum bicolor genome and the diversification of grasses.</title>
        <authorList>
            <person name="Paterson A.H."/>
            <person name="Bowers J.E."/>
            <person name="Bruggmann R."/>
            <person name="Dubchak I."/>
            <person name="Grimwood J."/>
            <person name="Gundlach H."/>
            <person name="Haberer G."/>
            <person name="Hellsten U."/>
            <person name="Mitros T."/>
            <person name="Poliakov A."/>
            <person name="Schmutz J."/>
            <person name="Spannagl M."/>
            <person name="Tang H."/>
            <person name="Wang X."/>
            <person name="Wicker T."/>
            <person name="Bharti A.K."/>
            <person name="Chapman J."/>
            <person name="Feltus F.A."/>
            <person name="Gowik U."/>
            <person name="Grigoriev I.V."/>
            <person name="Lyons E."/>
            <person name="Maher C.A."/>
            <person name="Martis M."/>
            <person name="Narechania A."/>
            <person name="Otillar R.P."/>
            <person name="Penning B.W."/>
            <person name="Salamov A.A."/>
            <person name="Wang Y."/>
            <person name="Zhang L."/>
            <person name="Carpita N.C."/>
            <person name="Freeling M."/>
            <person name="Gingle A.R."/>
            <person name="Hash C.T."/>
            <person name="Keller B."/>
            <person name="Klein P."/>
            <person name="Kresovich S."/>
            <person name="McCann M.C."/>
            <person name="Ming R."/>
            <person name="Peterson D.G."/>
            <person name="Mehboob-ur-Rahman"/>
            <person name="Ware D."/>
            <person name="Westhoff P."/>
            <person name="Mayer K.F."/>
            <person name="Messing J."/>
            <person name="Rokhsar D.S."/>
        </authorList>
    </citation>
    <scope>NUCLEOTIDE SEQUENCE [LARGE SCALE GENOMIC DNA]</scope>
    <source>
        <strain evidence="4">cv. BTx623</strain>
    </source>
</reference>
<sequence>MPFSSMIHEMKGEIGAISSRGLLRFRSGGHAAAAGRASAAAEPDEALRESCWARVPPELLRMVLARVEHEEARWPGRSAVVASAGVCRCWRAVVKEMVRVPEVSGKITFPISLKQPGPRDAPMKCFIRRNRATQSYSLCIGITDALADDGKFLLAARRSRRPAGTEYLISLDAKNTSKGTCIGKLRSNFLGTKFTVYDAHPPCTGAVVSKGPSAHMIGSAQVSPGVPAGNYPISHISYEATFGSRYPRKMNCVMDSIPLSAIKEGGTAPTQTEFPSINSNSFASVPFFRKSGRLDSSGVQLATQNEAKMVLKNKSPNWHEPLQCWCLNFHGRVTVASVKNFQLVASGESDLNNQGDDDVILQFGKVGKDLFTMDYRYPISAFQAFAICLSSFDTKITRE</sequence>
<dbReference type="HOGENOM" id="CLU_028236_3_0_1"/>
<gene>
    <name evidence="3" type="ORF">SORBI_3002G408300</name>
</gene>
<keyword evidence="4" id="KW-1185">Reference proteome</keyword>
<dbReference type="eggNOG" id="KOG2502">
    <property type="taxonomic scope" value="Eukaryota"/>
</dbReference>
<dbReference type="InterPro" id="IPR025659">
    <property type="entry name" value="Tubby-like_C"/>
</dbReference>
<dbReference type="Proteomes" id="UP000000768">
    <property type="component" value="Chromosome 2"/>
</dbReference>
<dbReference type="SUPFAM" id="SSF54518">
    <property type="entry name" value="Tubby C-terminal domain-like"/>
    <property type="match status" value="1"/>
</dbReference>
<evidence type="ECO:0000313" key="4">
    <source>
        <dbReference type="Proteomes" id="UP000000768"/>
    </source>
</evidence>
<evidence type="ECO:0000259" key="2">
    <source>
        <dbReference type="Pfam" id="PF01167"/>
    </source>
</evidence>
<dbReference type="Pfam" id="PF01167">
    <property type="entry name" value="Tub"/>
    <property type="match status" value="1"/>
</dbReference>
<dbReference type="InterPro" id="IPR018066">
    <property type="entry name" value="Tubby_C_CS"/>
</dbReference>
<proteinExistence type="inferred from homology"/>